<dbReference type="Proteomes" id="UP000821845">
    <property type="component" value="Chromosome 5"/>
</dbReference>
<accession>A0ACB7S9X7</accession>
<dbReference type="EMBL" id="CM023485">
    <property type="protein sequence ID" value="KAH6930756.1"/>
    <property type="molecule type" value="Genomic_DNA"/>
</dbReference>
<comment type="caution">
    <text evidence="1">The sequence shown here is derived from an EMBL/GenBank/DDBJ whole genome shotgun (WGS) entry which is preliminary data.</text>
</comment>
<evidence type="ECO:0000313" key="2">
    <source>
        <dbReference type="Proteomes" id="UP000821845"/>
    </source>
</evidence>
<keyword evidence="2" id="KW-1185">Reference proteome</keyword>
<sequence length="137" mass="14997">MPALRTEARGSNNEEKIEQCDRPRSDAWGQLTERVRGVSITRASARPVAGRTHDVQSSVTSRASNEVAELRAEAAAPFVTEAASSSSKAGRPDRMQGGSHLLAVLYLSQQHLRSRCGTNVAARWRIDHCECVATRLR</sequence>
<protein>
    <submittedName>
        <fullName evidence="1">Uncharacterized protein</fullName>
    </submittedName>
</protein>
<reference evidence="1" key="1">
    <citation type="submission" date="2020-05" db="EMBL/GenBank/DDBJ databases">
        <title>Large-scale comparative analyses of tick genomes elucidate their genetic diversity and vector capacities.</title>
        <authorList>
            <person name="Jia N."/>
            <person name="Wang J."/>
            <person name="Shi W."/>
            <person name="Du L."/>
            <person name="Sun Y."/>
            <person name="Zhan W."/>
            <person name="Jiang J."/>
            <person name="Wang Q."/>
            <person name="Zhang B."/>
            <person name="Ji P."/>
            <person name="Sakyi L.B."/>
            <person name="Cui X."/>
            <person name="Yuan T."/>
            <person name="Jiang B."/>
            <person name="Yang W."/>
            <person name="Lam T.T.-Y."/>
            <person name="Chang Q."/>
            <person name="Ding S."/>
            <person name="Wang X."/>
            <person name="Zhu J."/>
            <person name="Ruan X."/>
            <person name="Zhao L."/>
            <person name="Wei J."/>
            <person name="Que T."/>
            <person name="Du C."/>
            <person name="Cheng J."/>
            <person name="Dai P."/>
            <person name="Han X."/>
            <person name="Huang E."/>
            <person name="Gao Y."/>
            <person name="Liu J."/>
            <person name="Shao H."/>
            <person name="Ye R."/>
            <person name="Li L."/>
            <person name="Wei W."/>
            <person name="Wang X."/>
            <person name="Wang C."/>
            <person name="Yang T."/>
            <person name="Huo Q."/>
            <person name="Li W."/>
            <person name="Guo W."/>
            <person name="Chen H."/>
            <person name="Zhou L."/>
            <person name="Ni X."/>
            <person name="Tian J."/>
            <person name="Zhou Y."/>
            <person name="Sheng Y."/>
            <person name="Liu T."/>
            <person name="Pan Y."/>
            <person name="Xia L."/>
            <person name="Li J."/>
            <person name="Zhao F."/>
            <person name="Cao W."/>
        </authorList>
    </citation>
    <scope>NUCLEOTIDE SEQUENCE</scope>
    <source>
        <strain evidence="1">Hyas-2018</strain>
    </source>
</reference>
<organism evidence="1 2">
    <name type="scientific">Hyalomma asiaticum</name>
    <name type="common">Tick</name>
    <dbReference type="NCBI Taxonomy" id="266040"/>
    <lineage>
        <taxon>Eukaryota</taxon>
        <taxon>Metazoa</taxon>
        <taxon>Ecdysozoa</taxon>
        <taxon>Arthropoda</taxon>
        <taxon>Chelicerata</taxon>
        <taxon>Arachnida</taxon>
        <taxon>Acari</taxon>
        <taxon>Parasitiformes</taxon>
        <taxon>Ixodida</taxon>
        <taxon>Ixodoidea</taxon>
        <taxon>Ixodidae</taxon>
        <taxon>Hyalomminae</taxon>
        <taxon>Hyalomma</taxon>
    </lineage>
</organism>
<evidence type="ECO:0000313" key="1">
    <source>
        <dbReference type="EMBL" id="KAH6930756.1"/>
    </source>
</evidence>
<name>A0ACB7S9X7_HYAAI</name>
<proteinExistence type="predicted"/>
<gene>
    <name evidence="1" type="ORF">HPB50_018036</name>
</gene>